<dbReference type="GO" id="GO:0005739">
    <property type="term" value="C:mitochondrion"/>
    <property type="evidence" value="ECO:0007669"/>
    <property type="project" value="TreeGrafter"/>
</dbReference>
<accession>A0AAW1KIQ2</accession>
<dbReference type="GO" id="GO:0004095">
    <property type="term" value="F:carnitine O-palmitoyltransferase activity"/>
    <property type="evidence" value="ECO:0007669"/>
    <property type="project" value="TreeGrafter"/>
</dbReference>
<dbReference type="SUPFAM" id="SSF52777">
    <property type="entry name" value="CoA-dependent acyltransferases"/>
    <property type="match status" value="2"/>
</dbReference>
<comment type="caution">
    <text evidence="11">The sequence shown here is derived from an EMBL/GenBank/DDBJ whole genome shotgun (WGS) entry which is preliminary data.</text>
</comment>
<dbReference type="GO" id="GO:0006635">
    <property type="term" value="P:fatty acid beta-oxidation"/>
    <property type="evidence" value="ECO:0007669"/>
    <property type="project" value="TreeGrafter"/>
</dbReference>
<proteinExistence type="inferred from homology"/>
<feature type="domain" description="Choline/carnitine acyltransferase" evidence="10">
    <location>
        <begin position="46"/>
        <end position="589"/>
    </location>
</feature>
<dbReference type="InterPro" id="IPR023213">
    <property type="entry name" value="CAT-like_dom_sf"/>
</dbReference>
<evidence type="ECO:0000256" key="2">
    <source>
        <dbReference type="ARBA" id="ARBA00005232"/>
    </source>
</evidence>
<dbReference type="AlphaFoldDB" id="A0AAW1KIQ2"/>
<evidence type="ECO:0000256" key="6">
    <source>
        <dbReference type="ARBA" id="ARBA00023098"/>
    </source>
</evidence>
<comment type="catalytic activity">
    <reaction evidence="8">
        <text>4,8-dimethylnonanoyl-CoA + (R)-carnitine = O-4,8-dimethylnonanoyl-(R)-carnitine + CoA</text>
        <dbReference type="Rhea" id="RHEA:44860"/>
        <dbReference type="ChEBI" id="CHEBI:16347"/>
        <dbReference type="ChEBI" id="CHEBI:57287"/>
        <dbReference type="ChEBI" id="CHEBI:77061"/>
        <dbReference type="ChEBI" id="CHEBI:84654"/>
    </reaction>
</comment>
<evidence type="ECO:0000256" key="4">
    <source>
        <dbReference type="ARBA" id="ARBA00022679"/>
    </source>
</evidence>
<evidence type="ECO:0000313" key="11">
    <source>
        <dbReference type="EMBL" id="KAK9718911.1"/>
    </source>
</evidence>
<dbReference type="InterPro" id="IPR000542">
    <property type="entry name" value="Carn_acyl_trans"/>
</dbReference>
<comment type="similarity">
    <text evidence="2">Belongs to the carnitine/choline acetyltransferase family.</text>
</comment>
<feature type="active site" description="Proton acceptor" evidence="9">
    <location>
        <position position="345"/>
    </location>
</feature>
<keyword evidence="6" id="KW-0443">Lipid metabolism</keyword>
<protein>
    <submittedName>
        <fullName evidence="11">Choline/Carnitine o-acyltransferase</fullName>
    </submittedName>
</protein>
<dbReference type="Gene3D" id="1.10.275.20">
    <property type="entry name" value="Choline/Carnitine o-acyltransferase"/>
    <property type="match status" value="1"/>
</dbReference>
<evidence type="ECO:0000256" key="8">
    <source>
        <dbReference type="ARBA" id="ARBA00048999"/>
    </source>
</evidence>
<keyword evidence="5" id="KW-0276">Fatty acid metabolism</keyword>
<evidence type="ECO:0000256" key="9">
    <source>
        <dbReference type="PIRSR" id="PIRSR600542-1"/>
    </source>
</evidence>
<reference evidence="11 12" key="1">
    <citation type="journal article" date="2024" name="BMC Genomics">
        <title>De novo assembly and annotation of Popillia japonica's genome with initial clues to its potential as an invasive pest.</title>
        <authorList>
            <person name="Cucini C."/>
            <person name="Boschi S."/>
            <person name="Funari R."/>
            <person name="Cardaioli E."/>
            <person name="Iannotti N."/>
            <person name="Marturano G."/>
            <person name="Paoli F."/>
            <person name="Bruttini M."/>
            <person name="Carapelli A."/>
            <person name="Frati F."/>
            <person name="Nardi F."/>
        </authorList>
    </citation>
    <scope>NUCLEOTIDE SEQUENCE [LARGE SCALE GENOMIC DNA]</scope>
    <source>
        <strain evidence="11">DMR45628</strain>
    </source>
</reference>
<evidence type="ECO:0000313" key="12">
    <source>
        <dbReference type="Proteomes" id="UP001458880"/>
    </source>
</evidence>
<dbReference type="EMBL" id="JASPKY010000224">
    <property type="protein sequence ID" value="KAK9718911.1"/>
    <property type="molecule type" value="Genomic_DNA"/>
</dbReference>
<dbReference type="InterPro" id="IPR039551">
    <property type="entry name" value="Cho/carn_acyl_trans"/>
</dbReference>
<comment type="pathway">
    <text evidence="1">Lipid metabolism; fatty acid beta-oxidation.</text>
</comment>
<keyword evidence="12" id="KW-1185">Reference proteome</keyword>
<dbReference type="Gene3D" id="3.30.559.70">
    <property type="entry name" value="Choline/Carnitine o-acyltransferase, domain 2"/>
    <property type="match status" value="1"/>
</dbReference>
<gene>
    <name evidence="11" type="ORF">QE152_g22916</name>
</gene>
<dbReference type="PANTHER" id="PTHR22589">
    <property type="entry name" value="CARNITINE O-ACYLTRANSFERASE"/>
    <property type="match status" value="1"/>
</dbReference>
<dbReference type="InterPro" id="IPR042572">
    <property type="entry name" value="Carn_acyl_trans_N"/>
</dbReference>
<dbReference type="InterPro" id="IPR042231">
    <property type="entry name" value="Cho/carn_acyl_trans_2"/>
</dbReference>
<keyword evidence="7" id="KW-0012">Acyltransferase</keyword>
<evidence type="ECO:0000256" key="1">
    <source>
        <dbReference type="ARBA" id="ARBA00005005"/>
    </source>
</evidence>
<evidence type="ECO:0000256" key="3">
    <source>
        <dbReference type="ARBA" id="ARBA00022448"/>
    </source>
</evidence>
<sequence length="606" mass="68933">MLHKNINFGAKVLCRISRGYHKNADHMYIQRSKIPTMHFQPSLPRLPIPKLELTCERYLAAQKPLLIDEYYRKTEANVIHFRDSTGVELQKLLKQNDKLNKHTSYISEPWFDMYLRIRKPLPLNFNPAIVFQNDTKEEYNDQLIRTCNLLISSLQFYKSLKAGILEPEVFHLNPKKSDNENFRRICSIIPSSFSCTRIPEIDKDRFFTAPEARHILVQHKGHFYTFNVLDEAGDIIAPDKILSQLKHILKDRVAPARHPIGILTTLERNKWATLRHKLETTGNNINLRMIDSALFNICLDDEVIGGDLYKLARSFLHGDGKNRWFDKSFSLQVTKDGVAGVNFEHSWGDGVAVLRYFQDVYKDSTQKPTVHPETKPCSDDNEKVQKLDIKLDDALKHEIDSAISGYDKTCNSLDINFTELHGIGRKVCKKFNISPDAVMQMSFQAAYYKLHGNFVPSYESCSTAAFKHGRTETIRPCTMATKSFSIGMYKENKSLSEIKALISKCSKVHLQLTREAAMGQGFDRHLYALELLAKSLGNTLSSPAVRAGGFGPVVDNGLGISYVIKDEYIGTLVTTYPQQNGKDFIDVLNKTIDNIIRALHANPSSN</sequence>
<name>A0AAW1KIQ2_POPJA</name>
<evidence type="ECO:0000256" key="7">
    <source>
        <dbReference type="ARBA" id="ARBA00023315"/>
    </source>
</evidence>
<evidence type="ECO:0000259" key="10">
    <source>
        <dbReference type="Pfam" id="PF00755"/>
    </source>
</evidence>
<keyword evidence="4" id="KW-0808">Transferase</keyword>
<dbReference type="FunFam" id="1.10.275.20:FF:000001">
    <property type="entry name" value="carnitine O-palmitoyltransferase 2, mitochondrial"/>
    <property type="match status" value="1"/>
</dbReference>
<organism evidence="11 12">
    <name type="scientific">Popillia japonica</name>
    <name type="common">Japanese beetle</name>
    <dbReference type="NCBI Taxonomy" id="7064"/>
    <lineage>
        <taxon>Eukaryota</taxon>
        <taxon>Metazoa</taxon>
        <taxon>Ecdysozoa</taxon>
        <taxon>Arthropoda</taxon>
        <taxon>Hexapoda</taxon>
        <taxon>Insecta</taxon>
        <taxon>Pterygota</taxon>
        <taxon>Neoptera</taxon>
        <taxon>Endopterygota</taxon>
        <taxon>Coleoptera</taxon>
        <taxon>Polyphaga</taxon>
        <taxon>Scarabaeiformia</taxon>
        <taxon>Scarabaeidae</taxon>
        <taxon>Rutelinae</taxon>
        <taxon>Popillia</taxon>
    </lineage>
</organism>
<dbReference type="Pfam" id="PF00755">
    <property type="entry name" value="Carn_acyltransf"/>
    <property type="match status" value="1"/>
</dbReference>
<dbReference type="Gene3D" id="3.30.559.10">
    <property type="entry name" value="Chloramphenicol acetyltransferase-like domain"/>
    <property type="match status" value="1"/>
</dbReference>
<dbReference type="Proteomes" id="UP001458880">
    <property type="component" value="Unassembled WGS sequence"/>
</dbReference>
<keyword evidence="3" id="KW-0813">Transport</keyword>
<dbReference type="PANTHER" id="PTHR22589:SF16">
    <property type="entry name" value="CARNITINE O-PALMITOYLTRANSFERASE 2, MITOCHONDRIAL"/>
    <property type="match status" value="1"/>
</dbReference>
<evidence type="ECO:0000256" key="5">
    <source>
        <dbReference type="ARBA" id="ARBA00022832"/>
    </source>
</evidence>